<evidence type="ECO:0000256" key="8">
    <source>
        <dbReference type="ARBA" id="ARBA00022597"/>
    </source>
</evidence>
<reference evidence="16 17" key="1">
    <citation type="submission" date="2019-12" db="EMBL/GenBank/DDBJ databases">
        <title>The genome of Stappia indica PHM037.</title>
        <authorList>
            <person name="Kacar D."/>
            <person name="Galan B."/>
            <person name="Canedo L."/>
            <person name="Rodriguez P."/>
            <person name="de la Calle F."/>
            <person name="Garcia J.L."/>
        </authorList>
    </citation>
    <scope>NUCLEOTIDE SEQUENCE [LARGE SCALE GENOMIC DNA]</scope>
    <source>
        <strain evidence="16 17">PHM037</strain>
    </source>
</reference>
<dbReference type="InterPro" id="IPR006318">
    <property type="entry name" value="PTS_EI-like"/>
</dbReference>
<evidence type="ECO:0000256" key="2">
    <source>
        <dbReference type="ARBA" id="ARBA00001946"/>
    </source>
</evidence>
<dbReference type="NCBIfam" id="TIGR01417">
    <property type="entry name" value="PTS_I_fam"/>
    <property type="match status" value="1"/>
</dbReference>
<evidence type="ECO:0000259" key="15">
    <source>
        <dbReference type="SMART" id="SM00065"/>
    </source>
</evidence>
<comment type="similarity">
    <text evidence="4">Belongs to the PEP-utilizing enzyme family.</text>
</comment>
<keyword evidence="16" id="KW-0670">Pyruvate</keyword>
<keyword evidence="13" id="KW-0460">Magnesium</keyword>
<dbReference type="Proteomes" id="UP000435648">
    <property type="component" value="Chromosome"/>
</dbReference>
<dbReference type="InterPro" id="IPR040442">
    <property type="entry name" value="Pyrv_kinase-like_dom_sf"/>
</dbReference>
<dbReference type="SUPFAM" id="SSF52009">
    <property type="entry name" value="Phosphohistidine domain"/>
    <property type="match status" value="1"/>
</dbReference>
<dbReference type="PRINTS" id="PR01736">
    <property type="entry name" value="PHPHTRNFRASE"/>
</dbReference>
<dbReference type="SUPFAM" id="SSF55781">
    <property type="entry name" value="GAF domain-like"/>
    <property type="match status" value="1"/>
</dbReference>
<dbReference type="EC" id="2.7.3.9" evidence="5"/>
<comment type="cofactor">
    <cofactor evidence="2">
        <name>Mg(2+)</name>
        <dbReference type="ChEBI" id="CHEBI:18420"/>
    </cofactor>
</comment>
<evidence type="ECO:0000256" key="3">
    <source>
        <dbReference type="ARBA" id="ARBA00004496"/>
    </source>
</evidence>
<evidence type="ECO:0000256" key="4">
    <source>
        <dbReference type="ARBA" id="ARBA00007837"/>
    </source>
</evidence>
<dbReference type="Gene3D" id="1.10.274.10">
    <property type="entry name" value="PtsI, HPr-binding domain"/>
    <property type="match status" value="1"/>
</dbReference>
<dbReference type="InterPro" id="IPR029016">
    <property type="entry name" value="GAF-like_dom_sf"/>
</dbReference>
<evidence type="ECO:0000256" key="10">
    <source>
        <dbReference type="ARBA" id="ARBA00022683"/>
    </source>
</evidence>
<dbReference type="PANTHER" id="PTHR46244:SF6">
    <property type="entry name" value="PHOSPHOENOLPYRUVATE-PROTEIN PHOSPHOTRANSFERASE"/>
    <property type="match status" value="1"/>
</dbReference>
<evidence type="ECO:0000256" key="5">
    <source>
        <dbReference type="ARBA" id="ARBA00012232"/>
    </source>
</evidence>
<dbReference type="KEGG" id="siw:GH266_10945"/>
<sequence>MRSTLAGPRVLLRRLREVMAEPINAQERLDKIVVLIAANVVAEVCSVYILRADGVLELYATEGLNRDAVHKTSLKVGEGLVGLIAADARPLNLPNAQAHPAFAYRPETGEEAYNSFLGVPILRAGRTLGVLVVQNQSHRTYFEDEVEALQTTAMVIAEMVAAGELEAIVQQGTKLDLTRPMHFQGVALSDGVGLGHVVLHEPRVVVTNLIAEDAGVELERLERAINRLRISLDDLLNSGDFAQHGEHRDVLEAYRMFAHDRGWIRKIEEAINNGLTAEAAVEKVQSDTRARMLRQTDPYLRERLHDLDDLAHRLIRELMGRQHGPLSETLPQDAVIIARNMGAAELLDYGRDRIRAIALEEGGPTSHVTIVARALGIAAVGLADNLVSLAEAGDPVIVDGESGQVHLRPAPDIENAYAEKVRFRARRQAQYRRLRNKPSISRDGVDVSLQLNAGLLVDLPAVAESGASGVGLFRTELQFMVASAFPRMSEQRDYYRQVLDAAGGRPVTFRTLDIGGDKVLPYLRAIQEENPAMGWRAIRFGLDRPGILRTQVRALLHAAAGRDLKLMFPMVTEVAEFHQARGVVERELKHLRRHGYPVPERLMLGVMVEVPSLLYQLDELFQAVDFVSVGSNDLFQFFSAVDRGNTRVAGRFDTMSPAFLRALKHIVDKANAYSTPVTLCGEIAGRPLEAMALAALGYRSLSMSASALGPVKAMVRTLDVGRLAARLLPRLDEPAAAADIRGFLRAFSSDTDVAL</sequence>
<protein>
    <recommendedName>
        <fullName evidence="5">phosphoenolpyruvate--protein phosphotransferase</fullName>
        <ecNumber evidence="5">2.7.3.9</ecNumber>
    </recommendedName>
</protein>
<evidence type="ECO:0000256" key="6">
    <source>
        <dbReference type="ARBA" id="ARBA00022448"/>
    </source>
</evidence>
<dbReference type="InterPro" id="IPR003018">
    <property type="entry name" value="GAF"/>
</dbReference>
<dbReference type="AlphaFoldDB" id="A0A857C7M9"/>
<keyword evidence="6" id="KW-0813">Transport</keyword>
<dbReference type="GO" id="GO:0005737">
    <property type="term" value="C:cytoplasm"/>
    <property type="evidence" value="ECO:0007669"/>
    <property type="project" value="UniProtKB-SubCell"/>
</dbReference>
<keyword evidence="11" id="KW-0479">Metal-binding</keyword>
<dbReference type="OrthoDB" id="9765468at2"/>
<keyword evidence="8" id="KW-0762">Sugar transport</keyword>
<comment type="catalytic activity">
    <reaction evidence="1">
        <text>L-histidyl-[protein] + phosphoenolpyruvate = N(pros)-phospho-L-histidyl-[protein] + pyruvate</text>
        <dbReference type="Rhea" id="RHEA:23880"/>
        <dbReference type="Rhea" id="RHEA-COMP:9745"/>
        <dbReference type="Rhea" id="RHEA-COMP:9746"/>
        <dbReference type="ChEBI" id="CHEBI:15361"/>
        <dbReference type="ChEBI" id="CHEBI:29979"/>
        <dbReference type="ChEBI" id="CHEBI:58702"/>
        <dbReference type="ChEBI" id="CHEBI:64837"/>
        <dbReference type="EC" id="2.7.3.9"/>
    </reaction>
</comment>
<evidence type="ECO:0000256" key="14">
    <source>
        <dbReference type="SAM" id="Coils"/>
    </source>
</evidence>
<feature type="domain" description="GAF" evidence="15">
    <location>
        <begin position="24"/>
        <end position="170"/>
    </location>
</feature>
<evidence type="ECO:0000313" key="17">
    <source>
        <dbReference type="Proteomes" id="UP000435648"/>
    </source>
</evidence>
<dbReference type="InterPro" id="IPR050499">
    <property type="entry name" value="PEP-utilizing_PTS_enzyme"/>
</dbReference>
<dbReference type="SUPFAM" id="SSF51621">
    <property type="entry name" value="Phosphoenolpyruvate/pyruvate domain"/>
    <property type="match status" value="1"/>
</dbReference>
<dbReference type="InterPro" id="IPR008279">
    <property type="entry name" value="PEP-util_enz_mobile_dom"/>
</dbReference>
<evidence type="ECO:0000256" key="11">
    <source>
        <dbReference type="ARBA" id="ARBA00022723"/>
    </source>
</evidence>
<keyword evidence="9 16" id="KW-0808">Transferase</keyword>
<proteinExistence type="inferred from homology"/>
<evidence type="ECO:0000256" key="9">
    <source>
        <dbReference type="ARBA" id="ARBA00022679"/>
    </source>
</evidence>
<comment type="subcellular location">
    <subcellularLocation>
        <location evidence="3">Cytoplasm</location>
    </subcellularLocation>
</comment>
<dbReference type="GO" id="GO:0016301">
    <property type="term" value="F:kinase activity"/>
    <property type="evidence" value="ECO:0007669"/>
    <property type="project" value="UniProtKB-KW"/>
</dbReference>
<dbReference type="EMBL" id="CP046908">
    <property type="protein sequence ID" value="QGZ34980.1"/>
    <property type="molecule type" value="Genomic_DNA"/>
</dbReference>
<accession>A0A857C7M9</accession>
<evidence type="ECO:0000313" key="16">
    <source>
        <dbReference type="EMBL" id="QGZ34980.1"/>
    </source>
</evidence>
<dbReference type="InterPro" id="IPR036618">
    <property type="entry name" value="PtsI_HPr-bd_sf"/>
</dbReference>
<evidence type="ECO:0000256" key="13">
    <source>
        <dbReference type="ARBA" id="ARBA00022842"/>
    </source>
</evidence>
<dbReference type="RefSeq" id="WP_158193935.1">
    <property type="nucleotide sequence ID" value="NZ_CP046908.1"/>
</dbReference>
<dbReference type="GO" id="GO:0046872">
    <property type="term" value="F:metal ion binding"/>
    <property type="evidence" value="ECO:0007669"/>
    <property type="project" value="UniProtKB-KW"/>
</dbReference>
<evidence type="ECO:0000256" key="7">
    <source>
        <dbReference type="ARBA" id="ARBA00022490"/>
    </source>
</evidence>
<gene>
    <name evidence="16" type="primary">ptsP</name>
    <name evidence="16" type="ORF">GH266_10945</name>
</gene>
<dbReference type="Gene3D" id="3.20.20.60">
    <property type="entry name" value="Phosphoenolpyruvate-binding domains"/>
    <property type="match status" value="1"/>
</dbReference>
<evidence type="ECO:0000256" key="1">
    <source>
        <dbReference type="ARBA" id="ARBA00000683"/>
    </source>
</evidence>
<dbReference type="SMART" id="SM00065">
    <property type="entry name" value="GAF"/>
    <property type="match status" value="1"/>
</dbReference>
<dbReference type="SUPFAM" id="SSF47831">
    <property type="entry name" value="Enzyme I of the PEP:sugar phosphotransferase system HPr-binding (sub)domain"/>
    <property type="match status" value="1"/>
</dbReference>
<dbReference type="InterPro" id="IPR008731">
    <property type="entry name" value="PTS_EIN"/>
</dbReference>
<dbReference type="InterPro" id="IPR015813">
    <property type="entry name" value="Pyrv/PenolPyrv_kinase-like_dom"/>
</dbReference>
<keyword evidence="7" id="KW-0963">Cytoplasm</keyword>
<keyword evidence="10" id="KW-0598">Phosphotransferase system</keyword>
<dbReference type="InterPro" id="IPR000121">
    <property type="entry name" value="PEP_util_C"/>
</dbReference>
<evidence type="ECO:0000256" key="12">
    <source>
        <dbReference type="ARBA" id="ARBA00022777"/>
    </source>
</evidence>
<name>A0A857C7M9_9HYPH</name>
<dbReference type="InterPro" id="IPR036637">
    <property type="entry name" value="Phosphohistidine_dom_sf"/>
</dbReference>
<dbReference type="Pfam" id="PF00391">
    <property type="entry name" value="PEP-utilizers"/>
    <property type="match status" value="1"/>
</dbReference>
<dbReference type="Pfam" id="PF02896">
    <property type="entry name" value="PEP-utilizers_C"/>
    <property type="match status" value="1"/>
</dbReference>
<dbReference type="Pfam" id="PF01590">
    <property type="entry name" value="GAF"/>
    <property type="match status" value="1"/>
</dbReference>
<keyword evidence="12" id="KW-0418">Kinase</keyword>
<dbReference type="Pfam" id="PF05524">
    <property type="entry name" value="PEP-utilisers_N"/>
    <property type="match status" value="1"/>
</dbReference>
<dbReference type="PANTHER" id="PTHR46244">
    <property type="entry name" value="PHOSPHOENOLPYRUVATE-PROTEIN PHOSPHOTRANSFERASE"/>
    <property type="match status" value="1"/>
</dbReference>
<dbReference type="Gene3D" id="3.50.30.10">
    <property type="entry name" value="Phosphohistidine domain"/>
    <property type="match status" value="1"/>
</dbReference>
<dbReference type="GO" id="GO:0008965">
    <property type="term" value="F:phosphoenolpyruvate-protein phosphotransferase activity"/>
    <property type="evidence" value="ECO:0007669"/>
    <property type="project" value="UniProtKB-EC"/>
</dbReference>
<keyword evidence="14" id="KW-0175">Coiled coil</keyword>
<organism evidence="16 17">
    <name type="scientific">Stappia indica</name>
    <dbReference type="NCBI Taxonomy" id="538381"/>
    <lineage>
        <taxon>Bacteria</taxon>
        <taxon>Pseudomonadati</taxon>
        <taxon>Pseudomonadota</taxon>
        <taxon>Alphaproteobacteria</taxon>
        <taxon>Hyphomicrobiales</taxon>
        <taxon>Stappiaceae</taxon>
        <taxon>Stappia</taxon>
    </lineage>
</organism>
<dbReference type="Gene3D" id="3.30.450.40">
    <property type="match status" value="1"/>
</dbReference>
<dbReference type="GO" id="GO:0009401">
    <property type="term" value="P:phosphoenolpyruvate-dependent sugar phosphotransferase system"/>
    <property type="evidence" value="ECO:0007669"/>
    <property type="project" value="UniProtKB-KW"/>
</dbReference>
<feature type="coiled-coil region" evidence="14">
    <location>
        <begin position="211"/>
        <end position="238"/>
    </location>
</feature>